<keyword evidence="2" id="KW-0472">Membrane</keyword>
<reference evidence="3 4" key="1">
    <citation type="submission" date="2016-08" db="EMBL/GenBank/DDBJ databases">
        <title>Genome sequence of Clavibacter michiganensis spp. strain CASJ009.</title>
        <authorList>
            <person name="Thapa S.P."/>
            <person name="Coaker G."/>
        </authorList>
    </citation>
    <scope>NUCLEOTIDE SEQUENCE [LARGE SCALE GENOMIC DNA]</scope>
    <source>
        <strain evidence="3">CASJ009</strain>
    </source>
</reference>
<evidence type="ECO:0000313" key="4">
    <source>
        <dbReference type="Proteomes" id="UP000195106"/>
    </source>
</evidence>
<feature type="compositionally biased region" description="Low complexity" evidence="1">
    <location>
        <begin position="36"/>
        <end position="51"/>
    </location>
</feature>
<evidence type="ECO:0000313" key="3">
    <source>
        <dbReference type="EMBL" id="OUE07671.1"/>
    </source>
</evidence>
<accession>A0A251XQ73</accession>
<dbReference type="EMBL" id="MDHJ01000001">
    <property type="protein sequence ID" value="OUE07671.1"/>
    <property type="molecule type" value="Genomic_DNA"/>
</dbReference>
<evidence type="ECO:0000256" key="2">
    <source>
        <dbReference type="SAM" id="Phobius"/>
    </source>
</evidence>
<sequence>MDEARDGELRELRRRAYGPAPDLDDAELDRLRELEAGQGATAAATAVSDPVDAARRDVAPRVSSGRHAAVAHDADHGSSERDDDARDDDARDDDARDDDARDAPPGARPRIRRRTAVLWAASVVVAVGATVGLSSGLEMGGREVGVVALDPDRAVPSRWDDWYQDAATGVGDFRGLTVIGLVNPEDDSRCVAVVAPRPARTGSPVGGCEAGSFPARAVLTVDDDMPADLLEAFTEGTALEFVLDGSSVRVTAG</sequence>
<name>A0A251XQ73_9MICO</name>
<dbReference type="Proteomes" id="UP000195106">
    <property type="component" value="Unassembled WGS sequence"/>
</dbReference>
<feature type="compositionally biased region" description="Acidic residues" evidence="1">
    <location>
        <begin position="85"/>
        <end position="97"/>
    </location>
</feature>
<protein>
    <submittedName>
        <fullName evidence="3">Uncharacterized protein</fullName>
    </submittedName>
</protein>
<keyword evidence="2" id="KW-0812">Transmembrane</keyword>
<dbReference type="AlphaFoldDB" id="A0A251XQ73"/>
<feature type="region of interest" description="Disordered" evidence="1">
    <location>
        <begin position="1"/>
        <end position="109"/>
    </location>
</feature>
<gene>
    <name evidence="3" type="ORF">CMsap09_01885</name>
</gene>
<evidence type="ECO:0000256" key="1">
    <source>
        <dbReference type="SAM" id="MobiDB-lite"/>
    </source>
</evidence>
<proteinExistence type="predicted"/>
<feature type="compositionally biased region" description="Basic and acidic residues" evidence="1">
    <location>
        <begin position="1"/>
        <end position="11"/>
    </location>
</feature>
<feature type="transmembrane region" description="Helical" evidence="2">
    <location>
        <begin position="116"/>
        <end position="137"/>
    </location>
</feature>
<keyword evidence="2" id="KW-1133">Transmembrane helix</keyword>
<feature type="compositionally biased region" description="Basic and acidic residues" evidence="1">
    <location>
        <begin position="70"/>
        <end position="84"/>
    </location>
</feature>
<comment type="caution">
    <text evidence="3">The sequence shown here is derived from an EMBL/GenBank/DDBJ whole genome shotgun (WGS) entry which is preliminary data.</text>
</comment>
<organism evidence="3 4">
    <name type="scientific">Clavibacter michiganensis</name>
    <dbReference type="NCBI Taxonomy" id="28447"/>
    <lineage>
        <taxon>Bacteria</taxon>
        <taxon>Bacillati</taxon>
        <taxon>Actinomycetota</taxon>
        <taxon>Actinomycetes</taxon>
        <taxon>Micrococcales</taxon>
        <taxon>Microbacteriaceae</taxon>
        <taxon>Clavibacter</taxon>
    </lineage>
</organism>